<dbReference type="PANTHER" id="PTHR34477:SF5">
    <property type="entry name" value="BSL5627 PROTEIN"/>
    <property type="match status" value="1"/>
</dbReference>
<dbReference type="SUPFAM" id="SSF82771">
    <property type="entry name" value="GIY-YIG endonuclease"/>
    <property type="match status" value="1"/>
</dbReference>
<reference evidence="3 4" key="1">
    <citation type="submission" date="2022-10" db="EMBL/GenBank/DDBJ databases">
        <title>Xanthomonas sp. H13-6.</title>
        <authorList>
            <person name="Liu X."/>
            <person name="Deng Z."/>
            <person name="Jiang Y."/>
            <person name="Yu T."/>
            <person name="Ai J."/>
        </authorList>
    </citation>
    <scope>NUCLEOTIDE SEQUENCE [LARGE SCALE GENOMIC DNA]</scope>
    <source>
        <strain evidence="3 4">H13-6</strain>
    </source>
</reference>
<name>A0ABT3JSN1_9XANT</name>
<sequence length="112" mass="13272">MDRQPCVYVLASKRTGTLYAGVTCNLVGRIWQHREHAVDGFTRKYSVTGLVWYEMHDTMESAILREKQIKKWRRAWKMRLIDESNPSWRDLWPDVIGQMPKSKVHGFPLPRE</sequence>
<dbReference type="Proteomes" id="UP001209922">
    <property type="component" value="Unassembled WGS sequence"/>
</dbReference>
<feature type="domain" description="GIY-YIG" evidence="2">
    <location>
        <begin position="3"/>
        <end position="79"/>
    </location>
</feature>
<dbReference type="InterPro" id="IPR000305">
    <property type="entry name" value="GIY-YIG_endonuc"/>
</dbReference>
<organism evidence="3 4">
    <name type="scientific">Xanthomonas chitinilytica</name>
    <dbReference type="NCBI Taxonomy" id="2989819"/>
    <lineage>
        <taxon>Bacteria</taxon>
        <taxon>Pseudomonadati</taxon>
        <taxon>Pseudomonadota</taxon>
        <taxon>Gammaproteobacteria</taxon>
        <taxon>Lysobacterales</taxon>
        <taxon>Lysobacteraceae</taxon>
        <taxon>Xanthomonas</taxon>
    </lineage>
</organism>
<evidence type="ECO:0000313" key="3">
    <source>
        <dbReference type="EMBL" id="MCW4471486.1"/>
    </source>
</evidence>
<evidence type="ECO:0000313" key="4">
    <source>
        <dbReference type="Proteomes" id="UP001209922"/>
    </source>
</evidence>
<evidence type="ECO:0000256" key="1">
    <source>
        <dbReference type="ARBA" id="ARBA00007435"/>
    </source>
</evidence>
<dbReference type="PANTHER" id="PTHR34477">
    <property type="entry name" value="UPF0213 PROTEIN YHBQ"/>
    <property type="match status" value="1"/>
</dbReference>
<dbReference type="PROSITE" id="PS50164">
    <property type="entry name" value="GIY_YIG"/>
    <property type="match status" value="1"/>
</dbReference>
<accession>A0ABT3JSN1</accession>
<gene>
    <name evidence="3" type="ORF">OK345_03065</name>
</gene>
<comment type="similarity">
    <text evidence="1">Belongs to the UPF0213 family.</text>
</comment>
<protein>
    <submittedName>
        <fullName evidence="3">GIY-YIG nuclease family protein</fullName>
    </submittedName>
</protein>
<dbReference type="InterPro" id="IPR035901">
    <property type="entry name" value="GIY-YIG_endonuc_sf"/>
</dbReference>
<keyword evidence="4" id="KW-1185">Reference proteome</keyword>
<dbReference type="EMBL" id="JAPCHY010000002">
    <property type="protein sequence ID" value="MCW4471486.1"/>
    <property type="molecule type" value="Genomic_DNA"/>
</dbReference>
<dbReference type="Gene3D" id="3.40.1440.10">
    <property type="entry name" value="GIY-YIG endonuclease"/>
    <property type="match status" value="1"/>
</dbReference>
<evidence type="ECO:0000259" key="2">
    <source>
        <dbReference type="PROSITE" id="PS50164"/>
    </source>
</evidence>
<proteinExistence type="inferred from homology"/>
<dbReference type="InterPro" id="IPR050190">
    <property type="entry name" value="UPF0213_domain"/>
</dbReference>
<comment type="caution">
    <text evidence="3">The sequence shown here is derived from an EMBL/GenBank/DDBJ whole genome shotgun (WGS) entry which is preliminary data.</text>
</comment>
<dbReference type="CDD" id="cd10448">
    <property type="entry name" value="GIY-YIG_unchar_3"/>
    <property type="match status" value="1"/>
</dbReference>
<dbReference type="Pfam" id="PF01541">
    <property type="entry name" value="GIY-YIG"/>
    <property type="match status" value="1"/>
</dbReference>